<dbReference type="Proteomes" id="UP000568664">
    <property type="component" value="Unassembled WGS sequence"/>
</dbReference>
<evidence type="ECO:0000259" key="1">
    <source>
        <dbReference type="Pfam" id="PF07238"/>
    </source>
</evidence>
<sequence length="816" mass="93579">MTKDFSQYSSIIERFRGQVNQSEFEANFTHATKSIAKTERFLLKMEIKRLAQPCTRLIDLRGHVDGECKAYEHDKRTHFLDDIAIKVYQDNVSAYGSYTFGVYEAVNNTENNFRVIYQREKSGDLAPAITKQNKPKVFEKLQYPAKFYQFGNYADRKEERMNFAIPILITLTNDITIEATSSDISVHGCRFKFNEPQKIAVDDVIQIEFTGLTQDFQFGQQSIFEYQVKNLEHEDNIQFIGVQRLLDKPKDGFKQFLAGYIQGNKRRYKINLDNTIAALQARSLEQFTLPKSNELPIFMEASAGEYAPRYALTSNNNQSTYQYWQDELKHNTLHCLVSSSRVERLLRAAKLGRSLTVYSFIHQSKGKSYFYTADEKQLSQDKGFMNQFIGFAASKPSFAVTLLTILSLDKAKAYSPLTLANTLPKKDEYLNLPPSEDIEQRLSRTPYVVVALDITDEQIRQEYAQLSFEDIQTSKLKSFGHIRLTSPPVVDELGINYRNQRIEPRFVYKTPVEVEADGVNWIGKSQDFSVSGLKVHLEKSAVLTKGEIVNVSFPNLQKITSSFELKSLPYEVMRINKKKNILNLRVHVEKHQHIGRAFFKVLIEKNKDKLTKDEYADMNPGLSKALRSIYAHTLNVPSLFIQTSGSRYKIESIGSSSNQLPLLNQMKALSDRPNHYNLYPLLNNQQAISLMSNTLKKLQSGDAPITDTLYISIKHESELIDSAVTTKLASELKTTKLRKMFIDKALNNGRFYCILVKLSRTDEPDMEHLNPELSYIGSYAIHRGKQIEQEIWSVAGVIQCFDITQEVILRHQLLLQ</sequence>
<dbReference type="InterPro" id="IPR009875">
    <property type="entry name" value="PilZ_domain"/>
</dbReference>
<proteinExistence type="predicted"/>
<dbReference type="GO" id="GO:0035438">
    <property type="term" value="F:cyclic-di-GMP binding"/>
    <property type="evidence" value="ECO:0007669"/>
    <property type="project" value="InterPro"/>
</dbReference>
<evidence type="ECO:0000313" key="3">
    <source>
        <dbReference type="Proteomes" id="UP000568664"/>
    </source>
</evidence>
<reference evidence="2 3" key="1">
    <citation type="submission" date="2020-04" db="EMBL/GenBank/DDBJ databases">
        <title>Thalassotalea sp. M1531, isolated from the surface of marine red alga.</title>
        <authorList>
            <person name="Pang L."/>
            <person name="Lu D.-C."/>
        </authorList>
    </citation>
    <scope>NUCLEOTIDE SEQUENCE [LARGE SCALE GENOMIC DNA]</scope>
    <source>
        <strain evidence="2 3">M1531</strain>
    </source>
</reference>
<dbReference type="RefSeq" id="WP_169075284.1">
    <property type="nucleotide sequence ID" value="NZ_JABBXH010000003.1"/>
</dbReference>
<dbReference type="EMBL" id="JABBXH010000003">
    <property type="protein sequence ID" value="NMP31957.1"/>
    <property type="molecule type" value="Genomic_DNA"/>
</dbReference>
<feature type="domain" description="PilZ" evidence="1">
    <location>
        <begin position="500"/>
        <end position="589"/>
    </location>
</feature>
<protein>
    <submittedName>
        <fullName evidence="2">PilZ domain-containing protein</fullName>
    </submittedName>
</protein>
<name>A0A7Y0LCT6_9GAMM</name>
<accession>A0A7Y0LCT6</accession>
<keyword evidence="3" id="KW-1185">Reference proteome</keyword>
<dbReference type="AlphaFoldDB" id="A0A7Y0LCT6"/>
<comment type="caution">
    <text evidence="2">The sequence shown here is derived from an EMBL/GenBank/DDBJ whole genome shotgun (WGS) entry which is preliminary data.</text>
</comment>
<dbReference type="Gene3D" id="2.40.10.220">
    <property type="entry name" value="predicted glycosyltransferase like domains"/>
    <property type="match status" value="2"/>
</dbReference>
<dbReference type="SUPFAM" id="SSF141371">
    <property type="entry name" value="PilZ domain-like"/>
    <property type="match status" value="1"/>
</dbReference>
<evidence type="ECO:0000313" key="2">
    <source>
        <dbReference type="EMBL" id="NMP31957.1"/>
    </source>
</evidence>
<dbReference type="Pfam" id="PF07238">
    <property type="entry name" value="PilZ"/>
    <property type="match status" value="2"/>
</dbReference>
<gene>
    <name evidence="2" type="ORF">HII17_10295</name>
</gene>
<organism evidence="2 3">
    <name type="scientific">Thalassotalea algicola</name>
    <dbReference type="NCBI Taxonomy" id="2716224"/>
    <lineage>
        <taxon>Bacteria</taxon>
        <taxon>Pseudomonadati</taxon>
        <taxon>Pseudomonadota</taxon>
        <taxon>Gammaproteobacteria</taxon>
        <taxon>Alteromonadales</taxon>
        <taxon>Colwelliaceae</taxon>
        <taxon>Thalassotalea</taxon>
    </lineage>
</organism>
<feature type="domain" description="PilZ" evidence="1">
    <location>
        <begin position="156"/>
        <end position="243"/>
    </location>
</feature>